<dbReference type="Proteomes" id="UP000352088">
    <property type="component" value="Unassembled WGS sequence"/>
</dbReference>
<dbReference type="KEGG" id="ccof:VC76_02950"/>
<protein>
    <submittedName>
        <fullName evidence="5">Peptidase M23</fullName>
    </submittedName>
</protein>
<name>A0A3Z8EAD9_CAMCO</name>
<keyword evidence="1 3" id="KW-0732">Signal</keyword>
<accession>A0A3Z8EAD9</accession>
<evidence type="ECO:0000256" key="1">
    <source>
        <dbReference type="ARBA" id="ARBA00022729"/>
    </source>
</evidence>
<dbReference type="RefSeq" id="WP_002794234.1">
    <property type="nucleotide sequence ID" value="NZ_AANOQZ020000011.1"/>
</dbReference>
<dbReference type="Pfam" id="PF01551">
    <property type="entry name" value="Peptidase_M23"/>
    <property type="match status" value="1"/>
</dbReference>
<dbReference type="InterPro" id="IPR016047">
    <property type="entry name" value="M23ase_b-sheet_dom"/>
</dbReference>
<dbReference type="PANTHER" id="PTHR21666">
    <property type="entry name" value="PEPTIDASE-RELATED"/>
    <property type="match status" value="1"/>
</dbReference>
<dbReference type="GO" id="GO:0004222">
    <property type="term" value="F:metalloendopeptidase activity"/>
    <property type="evidence" value="ECO:0007669"/>
    <property type="project" value="TreeGrafter"/>
</dbReference>
<evidence type="ECO:0000313" key="6">
    <source>
        <dbReference type="Proteomes" id="UP000352088"/>
    </source>
</evidence>
<feature type="signal peptide" evidence="3">
    <location>
        <begin position="1"/>
        <end position="19"/>
    </location>
</feature>
<dbReference type="InterPro" id="IPR011055">
    <property type="entry name" value="Dup_hybrid_motif"/>
</dbReference>
<organism evidence="5 6">
    <name type="scientific">Campylobacter coli</name>
    <dbReference type="NCBI Taxonomy" id="195"/>
    <lineage>
        <taxon>Bacteria</taxon>
        <taxon>Pseudomonadati</taxon>
        <taxon>Campylobacterota</taxon>
        <taxon>Epsilonproteobacteria</taxon>
        <taxon>Campylobacterales</taxon>
        <taxon>Campylobacteraceae</taxon>
        <taxon>Campylobacter</taxon>
    </lineage>
</organism>
<evidence type="ECO:0000256" key="2">
    <source>
        <dbReference type="SAM" id="Coils"/>
    </source>
</evidence>
<reference evidence="5 6" key="1">
    <citation type="submission" date="2018-07" db="EMBL/GenBank/DDBJ databases">
        <authorList>
            <consortium name="NARMS: The National Antimicrobial Resistance Monitoring System"/>
        </authorList>
    </citation>
    <scope>NUCLEOTIDE SEQUENCE [LARGE SCALE GENOMIC DNA]</scope>
    <source>
        <strain evidence="5 6">CVM N17C548</strain>
    </source>
</reference>
<feature type="coiled-coil region" evidence="2">
    <location>
        <begin position="155"/>
        <end position="234"/>
    </location>
</feature>
<comment type="caution">
    <text evidence="5">The sequence shown here is derived from an EMBL/GenBank/DDBJ whole genome shotgun (WGS) entry which is preliminary data.</text>
</comment>
<feature type="coiled-coil region" evidence="2">
    <location>
        <begin position="26"/>
        <end position="84"/>
    </location>
</feature>
<feature type="domain" description="M23ase beta-sheet core" evidence="4">
    <location>
        <begin position="313"/>
        <end position="389"/>
    </location>
</feature>
<feature type="chain" id="PRO_5041084810" evidence="3">
    <location>
        <begin position="20"/>
        <end position="400"/>
    </location>
</feature>
<evidence type="ECO:0000313" key="5">
    <source>
        <dbReference type="EMBL" id="EAL6850371.1"/>
    </source>
</evidence>
<keyword evidence="2" id="KW-0175">Coiled coil</keyword>
<dbReference type="CDD" id="cd12797">
    <property type="entry name" value="M23_peptidase"/>
    <property type="match status" value="1"/>
</dbReference>
<gene>
    <name evidence="5" type="ORF">DSX26_02660</name>
</gene>
<evidence type="ECO:0000259" key="4">
    <source>
        <dbReference type="Pfam" id="PF01551"/>
    </source>
</evidence>
<dbReference type="Gene3D" id="2.70.70.10">
    <property type="entry name" value="Glucose Permease (Domain IIA)"/>
    <property type="match status" value="1"/>
</dbReference>
<proteinExistence type="predicted"/>
<dbReference type="EMBL" id="AACQHW010000002">
    <property type="protein sequence ID" value="EAL6850371.1"/>
    <property type="molecule type" value="Genomic_DNA"/>
</dbReference>
<dbReference type="AlphaFoldDB" id="A0A3Z8EAD9"/>
<dbReference type="SUPFAM" id="SSF51261">
    <property type="entry name" value="Duplicated hybrid motif"/>
    <property type="match status" value="1"/>
</dbReference>
<sequence>MRKILIFLCFFLLSNDMHANAISEKTKNLEENKRIQEQVNKKLEDLANDILSGEKSLKELSAQIETLNSQTLKLEARAKAQNKDLNLLTSQNTDLLKNKANMEGKLIALMAKDFAYDLPIPQGYVESKESFMAFEVLGGLDKILQDEIFKLSKDYEDISKLIDDKQEQIKKINEDLKDYNTQLAKLQNLRQKQVSEIKKQKTDRAIYAKKLENLQDQQDELRKTLNQLKIIESKQEDKKQSQKTASDSKIVNNTQKIRQIGSSYQGSSTKRYTGKKTIAPLESFTVKQKFGNYIDPVYNIKIFNENVVLRSNKADAVVKSVLDGKIVFAKDTSMLARVVIVEHDNGIHTIYAHLDKIAPNIKVGKNVKKGAVVGRIKNDLTFEVTQKNFHINPLELISLN</sequence>
<evidence type="ECO:0000256" key="3">
    <source>
        <dbReference type="SAM" id="SignalP"/>
    </source>
</evidence>
<dbReference type="InterPro" id="IPR050570">
    <property type="entry name" value="Cell_wall_metabolism_enzyme"/>
</dbReference>
<dbReference type="PANTHER" id="PTHR21666:SF289">
    <property type="entry name" value="L-ALA--D-GLU ENDOPEPTIDASE"/>
    <property type="match status" value="1"/>
</dbReference>